<keyword evidence="6 7" id="KW-0472">Membrane</keyword>
<dbReference type="PIRSF" id="PIRSF008765">
    <property type="entry name" value="PIG-P_GPI19"/>
    <property type="match status" value="1"/>
</dbReference>
<feature type="domain" description="PIG-P" evidence="9">
    <location>
        <begin position="15"/>
        <end position="161"/>
    </location>
</feature>
<organism evidence="10 11">
    <name type="scientific">Photinus pyralis</name>
    <name type="common">Common eastern firefly</name>
    <name type="synonym">Lampyris pyralis</name>
    <dbReference type="NCBI Taxonomy" id="7054"/>
    <lineage>
        <taxon>Eukaryota</taxon>
        <taxon>Metazoa</taxon>
        <taxon>Ecdysozoa</taxon>
        <taxon>Arthropoda</taxon>
        <taxon>Hexapoda</taxon>
        <taxon>Insecta</taxon>
        <taxon>Pterygota</taxon>
        <taxon>Neoptera</taxon>
        <taxon>Endopterygota</taxon>
        <taxon>Coleoptera</taxon>
        <taxon>Polyphaga</taxon>
        <taxon>Elateriformia</taxon>
        <taxon>Elateroidea</taxon>
        <taxon>Lampyridae</taxon>
        <taxon>Lampyrinae</taxon>
        <taxon>Photinus</taxon>
    </lineage>
</organism>
<evidence type="ECO:0000256" key="6">
    <source>
        <dbReference type="ARBA" id="ARBA00023136"/>
    </source>
</evidence>
<reference evidence="10 11" key="1">
    <citation type="journal article" date="2018" name="Elife">
        <title>Firefly genomes illuminate parallel origins of bioluminescence in beetles.</title>
        <authorList>
            <person name="Fallon T.R."/>
            <person name="Lower S.E."/>
            <person name="Chang C.H."/>
            <person name="Bessho-Uehara M."/>
            <person name="Martin G.J."/>
            <person name="Bewick A.J."/>
            <person name="Behringer M."/>
            <person name="Debat H.J."/>
            <person name="Wong I."/>
            <person name="Day J.C."/>
            <person name="Suvorov A."/>
            <person name="Silva C.J."/>
            <person name="Stanger-Hall K.F."/>
            <person name="Hall D.W."/>
            <person name="Schmitz R.J."/>
            <person name="Nelson D.R."/>
            <person name="Lewis S.M."/>
            <person name="Shigenobu S."/>
            <person name="Bybee S.M."/>
            <person name="Larracuente A.M."/>
            <person name="Oba Y."/>
            <person name="Weng J.K."/>
        </authorList>
    </citation>
    <scope>NUCLEOTIDE SEQUENCE [LARGE SCALE GENOMIC DNA]</scope>
    <source>
        <strain evidence="10">1611_PpyrPB1</strain>
        <tissue evidence="10">Whole body</tissue>
    </source>
</reference>
<evidence type="ECO:0000256" key="7">
    <source>
        <dbReference type="PIRNR" id="PIRNR008765"/>
    </source>
</evidence>
<evidence type="ECO:0000256" key="8">
    <source>
        <dbReference type="SAM" id="Phobius"/>
    </source>
</evidence>
<dbReference type="Pfam" id="PF08510">
    <property type="entry name" value="PIG-P"/>
    <property type="match status" value="1"/>
</dbReference>
<dbReference type="GO" id="GO:0017176">
    <property type="term" value="F:phosphatidylinositol N-acetylglucosaminyltransferase activity"/>
    <property type="evidence" value="ECO:0007669"/>
    <property type="project" value="UniProtKB-UniRule"/>
</dbReference>
<comment type="similarity">
    <text evidence="7">Belongs to the PIGP family.</text>
</comment>
<dbReference type="AlphaFoldDB" id="A0A5N4AMC5"/>
<evidence type="ECO:0000313" key="10">
    <source>
        <dbReference type="EMBL" id="KAB0798490.1"/>
    </source>
</evidence>
<dbReference type="GO" id="GO:0005783">
    <property type="term" value="C:endoplasmic reticulum"/>
    <property type="evidence" value="ECO:0007669"/>
    <property type="project" value="TreeGrafter"/>
</dbReference>
<sequence length="167" mass="19500">MANKMPEHTPAPTPHRAVYGFALYLSFKVFFVLYVIWAVVPESWFKYLNITCLPQRYWAIAVPIFIITSLLIFGFIIYPSINLCMTPDFNDINTITDETTLQRKISKQLYTITKNSSRDCNCTDSTKCERRQYLKEFKNFNDKCIPSAEDLDISEVSKLLYSKNKHE</sequence>
<keyword evidence="5 8" id="KW-1133">Transmembrane helix</keyword>
<dbReference type="InterPro" id="IPR013717">
    <property type="entry name" value="PIG-P"/>
</dbReference>
<comment type="caution">
    <text evidence="10">The sequence shown here is derived from an EMBL/GenBank/DDBJ whole genome shotgun (WGS) entry which is preliminary data.</text>
</comment>
<dbReference type="GO" id="GO:0016020">
    <property type="term" value="C:membrane"/>
    <property type="evidence" value="ECO:0007669"/>
    <property type="project" value="UniProtKB-SubCell"/>
</dbReference>
<dbReference type="EMBL" id="VVIM01000006">
    <property type="protein sequence ID" value="KAB0798490.1"/>
    <property type="molecule type" value="Genomic_DNA"/>
</dbReference>
<evidence type="ECO:0000256" key="4">
    <source>
        <dbReference type="ARBA" id="ARBA00022692"/>
    </source>
</evidence>
<dbReference type="Proteomes" id="UP000327044">
    <property type="component" value="Unassembled WGS sequence"/>
</dbReference>
<evidence type="ECO:0000313" key="11">
    <source>
        <dbReference type="Proteomes" id="UP000327044"/>
    </source>
</evidence>
<feature type="transmembrane region" description="Helical" evidence="8">
    <location>
        <begin position="60"/>
        <end position="78"/>
    </location>
</feature>
<gene>
    <name evidence="10" type="ORF">PPYR_09483</name>
</gene>
<dbReference type="PANTHER" id="PTHR46346">
    <property type="entry name" value="PHOSPHATIDYLINOSITOL N-ACETYLGLUCOSAMINYLTRANSFERASE SUBUNIT P"/>
    <property type="match status" value="1"/>
</dbReference>
<keyword evidence="4 8" id="KW-0812">Transmembrane</keyword>
<dbReference type="GO" id="GO:0006506">
    <property type="term" value="P:GPI anchor biosynthetic process"/>
    <property type="evidence" value="ECO:0007669"/>
    <property type="project" value="UniProtKB-UniPathway"/>
</dbReference>
<comment type="pathway">
    <text evidence="2 7">Glycolipid biosynthesis; glycosylphosphatidylinositol-anchor biosynthesis.</text>
</comment>
<dbReference type="FunCoup" id="A0A5N4AMC5">
    <property type="interactions" value="79"/>
</dbReference>
<comment type="function">
    <text evidence="7">Part of the complex catalyzing the transfer of N-acetylglucosamine from UDP-N-acetylglucosamine to phosphatidylinositol, the first step of GPI biosynthesis.</text>
</comment>
<evidence type="ECO:0000259" key="9">
    <source>
        <dbReference type="Pfam" id="PF08510"/>
    </source>
</evidence>
<dbReference type="InterPro" id="IPR052263">
    <property type="entry name" value="GPI_Anchor_Biosynth"/>
</dbReference>
<evidence type="ECO:0000256" key="1">
    <source>
        <dbReference type="ARBA" id="ARBA00004141"/>
    </source>
</evidence>
<dbReference type="InterPro" id="IPR016542">
    <property type="entry name" value="PIG-P_GPI19"/>
</dbReference>
<dbReference type="UniPathway" id="UPA00196"/>
<evidence type="ECO:0000256" key="3">
    <source>
        <dbReference type="ARBA" id="ARBA00022502"/>
    </source>
</evidence>
<comment type="subcellular location">
    <subcellularLocation>
        <location evidence="1">Membrane</location>
        <topology evidence="1">Multi-pass membrane protein</topology>
    </subcellularLocation>
</comment>
<dbReference type="PANTHER" id="PTHR46346:SF1">
    <property type="entry name" value="PHOSPHATIDYLINOSITOL N-ACETYLGLUCOSAMINYLTRANSFERASE SUBUNIT P"/>
    <property type="match status" value="1"/>
</dbReference>
<keyword evidence="11" id="KW-1185">Reference proteome</keyword>
<feature type="transmembrane region" description="Helical" evidence="8">
    <location>
        <begin position="21"/>
        <end position="40"/>
    </location>
</feature>
<evidence type="ECO:0000256" key="2">
    <source>
        <dbReference type="ARBA" id="ARBA00004687"/>
    </source>
</evidence>
<accession>A0A5N4AMC5</accession>
<name>A0A5N4AMC5_PHOPY</name>
<evidence type="ECO:0000256" key="5">
    <source>
        <dbReference type="ARBA" id="ARBA00022989"/>
    </source>
</evidence>
<keyword evidence="3 7" id="KW-0337">GPI-anchor biosynthesis</keyword>
<proteinExistence type="inferred from homology"/>
<protein>
    <recommendedName>
        <fullName evidence="7">Phosphatidylinositol N-acetylglucosaminyltransferase subunit P</fullName>
    </recommendedName>
</protein>
<dbReference type="InParanoid" id="A0A5N4AMC5"/>
<keyword evidence="7" id="KW-0808">Transferase</keyword>